<evidence type="ECO:0000256" key="1">
    <source>
        <dbReference type="ARBA" id="ARBA00010296"/>
    </source>
</evidence>
<keyword evidence="3 7" id="KW-0732">Signal</keyword>
<dbReference type="RefSeq" id="WP_102246798.1">
    <property type="nucleotide sequence ID" value="NZ_CP025682.1"/>
</dbReference>
<comment type="similarity">
    <text evidence="1">Belongs to the EcnA/EcnB lipoprotein family.</text>
</comment>
<evidence type="ECO:0000256" key="4">
    <source>
        <dbReference type="ARBA" id="ARBA00023136"/>
    </source>
</evidence>
<keyword evidence="5" id="KW-0564">Palmitate</keyword>
<name>A0A2I6S672_9RHOO</name>
<dbReference type="AlphaFoldDB" id="A0A2I6S672"/>
<dbReference type="EMBL" id="CP025682">
    <property type="protein sequence ID" value="AUN94731.1"/>
    <property type="molecule type" value="Genomic_DNA"/>
</dbReference>
<reference evidence="8 9" key="1">
    <citation type="submission" date="2018-01" db="EMBL/GenBank/DDBJ databases">
        <authorList>
            <person name="Fu G.-Y."/>
        </authorList>
    </citation>
    <scope>NUCLEOTIDE SEQUENCE [LARGE SCALE GENOMIC DNA]</scope>
    <source>
        <strain evidence="8 9">SY39</strain>
    </source>
</reference>
<dbReference type="GO" id="GO:0009636">
    <property type="term" value="P:response to toxic substance"/>
    <property type="evidence" value="ECO:0007669"/>
    <property type="project" value="InterPro"/>
</dbReference>
<evidence type="ECO:0000256" key="3">
    <source>
        <dbReference type="ARBA" id="ARBA00022729"/>
    </source>
</evidence>
<keyword evidence="9" id="KW-1185">Reference proteome</keyword>
<keyword evidence="4" id="KW-0472">Membrane</keyword>
<dbReference type="GO" id="GO:0016020">
    <property type="term" value="C:membrane"/>
    <property type="evidence" value="ECO:0007669"/>
    <property type="project" value="InterPro"/>
</dbReference>
<keyword evidence="6" id="KW-0449">Lipoprotein</keyword>
<organism evidence="8 9">
    <name type="scientific">Pseudazoarcus pumilus</name>
    <dbReference type="NCBI Taxonomy" id="2067960"/>
    <lineage>
        <taxon>Bacteria</taxon>
        <taxon>Pseudomonadati</taxon>
        <taxon>Pseudomonadota</taxon>
        <taxon>Betaproteobacteria</taxon>
        <taxon>Rhodocyclales</taxon>
        <taxon>Zoogloeaceae</taxon>
        <taxon>Pseudazoarcus</taxon>
    </lineage>
</organism>
<dbReference type="KEGG" id="atw:C0099_07160"/>
<protein>
    <submittedName>
        <fullName evidence="8">Entericidin</fullName>
    </submittedName>
</protein>
<accession>A0A2I6S672</accession>
<feature type="signal peptide" evidence="7">
    <location>
        <begin position="1"/>
        <end position="19"/>
    </location>
</feature>
<evidence type="ECO:0000313" key="9">
    <source>
        <dbReference type="Proteomes" id="UP000242205"/>
    </source>
</evidence>
<feature type="chain" id="PRO_5014384769" evidence="7">
    <location>
        <begin position="20"/>
        <end position="43"/>
    </location>
</feature>
<evidence type="ECO:0000256" key="2">
    <source>
        <dbReference type="ARBA" id="ARBA00022475"/>
    </source>
</evidence>
<proteinExistence type="inferred from homology"/>
<evidence type="ECO:0000256" key="7">
    <source>
        <dbReference type="SAM" id="SignalP"/>
    </source>
</evidence>
<evidence type="ECO:0000313" key="8">
    <source>
        <dbReference type="EMBL" id="AUN94731.1"/>
    </source>
</evidence>
<dbReference type="InterPro" id="IPR012556">
    <property type="entry name" value="Entericidin"/>
</dbReference>
<dbReference type="Proteomes" id="UP000242205">
    <property type="component" value="Chromosome"/>
</dbReference>
<keyword evidence="2" id="KW-1003">Cell membrane</keyword>
<evidence type="ECO:0000256" key="5">
    <source>
        <dbReference type="ARBA" id="ARBA00023139"/>
    </source>
</evidence>
<dbReference type="Pfam" id="PF08085">
    <property type="entry name" value="Entericidin"/>
    <property type="match status" value="1"/>
</dbReference>
<dbReference type="PROSITE" id="PS51257">
    <property type="entry name" value="PROKAR_LIPOPROTEIN"/>
    <property type="match status" value="1"/>
</dbReference>
<evidence type="ECO:0000256" key="6">
    <source>
        <dbReference type="ARBA" id="ARBA00023288"/>
    </source>
</evidence>
<sequence>MQKKFKMIALVLAAGLLVAGCNTMEGAGKDIEKGGEAIQKSAK</sequence>
<gene>
    <name evidence="8" type="ORF">C0099_07160</name>
</gene>